<dbReference type="EMBL" id="MFGJ01000007">
    <property type="protein sequence ID" value="OGF31673.1"/>
    <property type="molecule type" value="Genomic_DNA"/>
</dbReference>
<accession>A0A1F5SYZ7</accession>
<dbReference type="Gene3D" id="3.30.110.170">
    <property type="entry name" value="Protein of unknown function (DUF541), domain 1"/>
    <property type="match status" value="1"/>
</dbReference>
<name>A0A1F5SYZ7_9BACT</name>
<dbReference type="Pfam" id="PF04402">
    <property type="entry name" value="SIMPL"/>
    <property type="match status" value="1"/>
</dbReference>
<organism evidence="1 2">
    <name type="scientific">Candidatus Falkowbacteria bacterium RIFOXYC2_FULL_36_12</name>
    <dbReference type="NCBI Taxonomy" id="1798002"/>
    <lineage>
        <taxon>Bacteria</taxon>
        <taxon>Candidatus Falkowiibacteriota</taxon>
    </lineage>
</organism>
<evidence type="ECO:0008006" key="3">
    <source>
        <dbReference type="Google" id="ProtNLM"/>
    </source>
</evidence>
<dbReference type="STRING" id="1798002.A2478_04255"/>
<evidence type="ECO:0000313" key="2">
    <source>
        <dbReference type="Proteomes" id="UP000179001"/>
    </source>
</evidence>
<dbReference type="InterPro" id="IPR007497">
    <property type="entry name" value="SIMPL/DUF541"/>
</dbReference>
<dbReference type="PANTHER" id="PTHR34387:SF1">
    <property type="entry name" value="PERIPLASMIC IMMUNOGENIC PROTEIN"/>
    <property type="match status" value="1"/>
</dbReference>
<dbReference type="Gene3D" id="3.30.70.2970">
    <property type="entry name" value="Protein of unknown function (DUF541), domain 2"/>
    <property type="match status" value="1"/>
</dbReference>
<dbReference type="AlphaFoldDB" id="A0A1F5SYZ7"/>
<proteinExistence type="predicted"/>
<protein>
    <recommendedName>
        <fullName evidence="3">SIMPL domain-containing protein</fullName>
    </recommendedName>
</protein>
<dbReference type="Proteomes" id="UP000179001">
    <property type="component" value="Unassembled WGS sequence"/>
</dbReference>
<dbReference type="PANTHER" id="PTHR34387">
    <property type="entry name" value="SLR1258 PROTEIN"/>
    <property type="match status" value="1"/>
</dbReference>
<dbReference type="InterPro" id="IPR052022">
    <property type="entry name" value="26kDa_periplasmic_antigen"/>
</dbReference>
<gene>
    <name evidence="1" type="ORF">A2478_04255</name>
</gene>
<comment type="caution">
    <text evidence="1">The sequence shown here is derived from an EMBL/GenBank/DDBJ whole genome shotgun (WGS) entry which is preliminary data.</text>
</comment>
<reference evidence="1 2" key="1">
    <citation type="journal article" date="2016" name="Nat. Commun.">
        <title>Thousands of microbial genomes shed light on interconnected biogeochemical processes in an aquifer system.</title>
        <authorList>
            <person name="Anantharaman K."/>
            <person name="Brown C.T."/>
            <person name="Hug L.A."/>
            <person name="Sharon I."/>
            <person name="Castelle C.J."/>
            <person name="Probst A.J."/>
            <person name="Thomas B.C."/>
            <person name="Singh A."/>
            <person name="Wilkins M.J."/>
            <person name="Karaoz U."/>
            <person name="Brodie E.L."/>
            <person name="Williams K.H."/>
            <person name="Hubbard S.S."/>
            <person name="Banfield J.F."/>
        </authorList>
    </citation>
    <scope>NUCLEOTIDE SEQUENCE [LARGE SCALE GENOMIC DNA]</scope>
</reference>
<evidence type="ECO:0000313" key="1">
    <source>
        <dbReference type="EMBL" id="OGF31673.1"/>
    </source>
</evidence>
<dbReference type="GO" id="GO:0006974">
    <property type="term" value="P:DNA damage response"/>
    <property type="evidence" value="ECO:0007669"/>
    <property type="project" value="TreeGrafter"/>
</dbReference>
<sequence length="240" mass="26578">MTVLIVFVSIFLILLSRNAWKQYNYVGKSLDQKDKISMTGEGKVVVVPDIAEIRLGLSTENKDVAVAQRENSDKINNVIKKLKEFNVEKEDIQTESYNVYPNYDWRDSGSVLTGYKVDQTVKVKIRNLEKISDVISLIGEFKLNQVGGLTFSVDDEEKIKSEARIIAIEQAKSKAIDLAEAAGVKLGKVVSFYESSANPAYYKDTFGLGGSAESMPEGTTSIEAGSQEITVNVTVEYEIL</sequence>